<evidence type="ECO:0000313" key="4">
    <source>
        <dbReference type="Proteomes" id="UP000036959"/>
    </source>
</evidence>
<dbReference type="RefSeq" id="WP_198155154.1">
    <property type="nucleotide sequence ID" value="NZ_LFJJ01000009.1"/>
</dbReference>
<feature type="domain" description="NADP-dependent oxidoreductase" evidence="2">
    <location>
        <begin position="3"/>
        <end position="145"/>
    </location>
</feature>
<accession>A0A0L0MIV7</accession>
<evidence type="ECO:0000259" key="2">
    <source>
        <dbReference type="Pfam" id="PF00248"/>
    </source>
</evidence>
<dbReference type="GO" id="GO:0005829">
    <property type="term" value="C:cytosol"/>
    <property type="evidence" value="ECO:0007669"/>
    <property type="project" value="TreeGrafter"/>
</dbReference>
<organism evidence="3 4">
    <name type="scientific">Candidatus Burkholderia verschuerenii</name>
    <dbReference type="NCBI Taxonomy" id="242163"/>
    <lineage>
        <taxon>Bacteria</taxon>
        <taxon>Pseudomonadati</taxon>
        <taxon>Pseudomonadota</taxon>
        <taxon>Betaproteobacteria</taxon>
        <taxon>Burkholderiales</taxon>
        <taxon>Burkholderiaceae</taxon>
        <taxon>Burkholderia</taxon>
    </lineage>
</organism>
<dbReference type="Pfam" id="PF00248">
    <property type="entry name" value="Aldo_ket_red"/>
    <property type="match status" value="1"/>
</dbReference>
<dbReference type="EMBL" id="LFJJ01000009">
    <property type="protein sequence ID" value="KND61929.1"/>
    <property type="molecule type" value="Genomic_DNA"/>
</dbReference>
<dbReference type="PANTHER" id="PTHR43364:SF4">
    <property type="entry name" value="NAD(P)-LINKED OXIDOREDUCTASE SUPERFAMILY PROTEIN"/>
    <property type="match status" value="1"/>
</dbReference>
<proteinExistence type="predicted"/>
<dbReference type="Gene3D" id="3.20.20.100">
    <property type="entry name" value="NADP-dependent oxidoreductase domain"/>
    <property type="match status" value="1"/>
</dbReference>
<dbReference type="PATRIC" id="fig|242163.4.peg.6798"/>
<name>A0A0L0MIV7_9BURK</name>
<dbReference type="AlphaFoldDB" id="A0A0L0MIV7"/>
<reference evidence="4" key="1">
    <citation type="submission" date="2015-06" db="EMBL/GenBank/DDBJ databases">
        <title>Comparative genomics of Burkholderia leaf nodule symbionts.</title>
        <authorList>
            <person name="Carlier A."/>
            <person name="Eberl L."/>
            <person name="Pinto-Carbo M."/>
        </authorList>
    </citation>
    <scope>NUCLEOTIDE SEQUENCE [LARGE SCALE GENOMIC DNA]</scope>
    <source>
        <strain evidence="4">UZHbot4</strain>
    </source>
</reference>
<gene>
    <name evidence="3" type="ORF">BVER_01528</name>
</gene>
<keyword evidence="1" id="KW-0560">Oxidoreductase</keyword>
<keyword evidence="4" id="KW-1185">Reference proteome</keyword>
<dbReference type="PANTHER" id="PTHR43364">
    <property type="entry name" value="NADH-SPECIFIC METHYLGLYOXAL REDUCTASE-RELATED"/>
    <property type="match status" value="1"/>
</dbReference>
<sequence length="180" mass="19735">MRGWTPLVGVQFEYSLVERSAERELLPMAESLGLAALLWSPLAGGLLTGKYRVGEKGRLEGMGRVIRTEKTAHDTQIVDAVLLATKELGRTPAEVALAWTRERARRASTAVIPIIGPRTVEQLDNNLSALDIAFPDELYDRLDQVSSINLGVPFEVNLETYPKLLGGDLSRVDVPITKAI</sequence>
<dbReference type="InterPro" id="IPR036812">
    <property type="entry name" value="NAD(P)_OxRdtase_dom_sf"/>
</dbReference>
<dbReference type="SUPFAM" id="SSF51430">
    <property type="entry name" value="NAD(P)-linked oxidoreductase"/>
    <property type="match status" value="1"/>
</dbReference>
<evidence type="ECO:0000256" key="1">
    <source>
        <dbReference type="ARBA" id="ARBA00023002"/>
    </source>
</evidence>
<dbReference type="InterPro" id="IPR023210">
    <property type="entry name" value="NADP_OxRdtase_dom"/>
</dbReference>
<comment type="caution">
    <text evidence="3">The sequence shown here is derived from an EMBL/GenBank/DDBJ whole genome shotgun (WGS) entry which is preliminary data.</text>
</comment>
<dbReference type="Proteomes" id="UP000036959">
    <property type="component" value="Unassembled WGS sequence"/>
</dbReference>
<protein>
    <submittedName>
        <fullName evidence="3">Putative oxidoreductase</fullName>
    </submittedName>
</protein>
<evidence type="ECO:0000313" key="3">
    <source>
        <dbReference type="EMBL" id="KND61929.1"/>
    </source>
</evidence>
<dbReference type="InterPro" id="IPR050523">
    <property type="entry name" value="AKR_Detox_Biosynth"/>
</dbReference>
<dbReference type="GO" id="GO:0016491">
    <property type="term" value="F:oxidoreductase activity"/>
    <property type="evidence" value="ECO:0007669"/>
    <property type="project" value="UniProtKB-KW"/>
</dbReference>